<keyword evidence="4 10" id="KW-0678">Repressor</keyword>
<feature type="domain" description="Mediator complex subunit Med13 C-terminal" evidence="12">
    <location>
        <begin position="1852"/>
        <end position="2084"/>
    </location>
</feature>
<evidence type="ECO:0000313" key="13">
    <source>
        <dbReference type="EMBL" id="KAK0524795.1"/>
    </source>
</evidence>
<dbReference type="PANTHER" id="PTHR48249">
    <property type="entry name" value="MEDIATOR OF RNA POLYMERASE II TRANSCRIPTION SUBUNIT 13"/>
    <property type="match status" value="1"/>
</dbReference>
<dbReference type="PANTHER" id="PTHR48249:SF3">
    <property type="entry name" value="MEDIATOR OF RNA POLYMERASE II TRANSCRIPTION SUBUNIT 13"/>
    <property type="match status" value="1"/>
</dbReference>
<keyword evidence="14" id="KW-1185">Reference proteome</keyword>
<dbReference type="GO" id="GO:0003713">
    <property type="term" value="F:transcription coactivator activity"/>
    <property type="evidence" value="ECO:0007669"/>
    <property type="project" value="TreeGrafter"/>
</dbReference>
<feature type="region of interest" description="Disordered" evidence="11">
    <location>
        <begin position="2189"/>
        <end position="2216"/>
    </location>
</feature>
<comment type="similarity">
    <text evidence="2 10">Belongs to the Mediator complex subunit 13 family.</text>
</comment>
<feature type="region of interest" description="Disordered" evidence="11">
    <location>
        <begin position="1"/>
        <end position="133"/>
    </location>
</feature>
<feature type="region of interest" description="Disordered" evidence="11">
    <location>
        <begin position="436"/>
        <end position="515"/>
    </location>
</feature>
<feature type="region of interest" description="Disordered" evidence="11">
    <location>
        <begin position="729"/>
        <end position="781"/>
    </location>
</feature>
<feature type="compositionally biased region" description="Low complexity" evidence="11">
    <location>
        <begin position="12"/>
        <end position="43"/>
    </location>
</feature>
<evidence type="ECO:0000256" key="4">
    <source>
        <dbReference type="ARBA" id="ARBA00022491"/>
    </source>
</evidence>
<dbReference type="GO" id="GO:0045944">
    <property type="term" value="P:positive regulation of transcription by RNA polymerase II"/>
    <property type="evidence" value="ECO:0007669"/>
    <property type="project" value="TreeGrafter"/>
</dbReference>
<evidence type="ECO:0000256" key="1">
    <source>
        <dbReference type="ARBA" id="ARBA00004123"/>
    </source>
</evidence>
<evidence type="ECO:0000256" key="7">
    <source>
        <dbReference type="ARBA" id="ARBA00023163"/>
    </source>
</evidence>
<feature type="region of interest" description="Disordered" evidence="11">
    <location>
        <begin position="1415"/>
        <end position="1456"/>
    </location>
</feature>
<feature type="compositionally biased region" description="Polar residues" evidence="11">
    <location>
        <begin position="2200"/>
        <end position="2211"/>
    </location>
</feature>
<feature type="compositionally biased region" description="Polar residues" evidence="11">
    <location>
        <begin position="67"/>
        <end position="77"/>
    </location>
</feature>
<dbReference type="Pfam" id="PF06333">
    <property type="entry name" value="Med13_C"/>
    <property type="match status" value="1"/>
</dbReference>
<comment type="function">
    <text evidence="10">Component of the SRB8-11 complex. The SRB8-11 complex is a regulatory module of the Mediator complex which is itself involved in regulation of basal and activated RNA polymerase II-dependent transcription. The SRB8-11 complex may be involved in the transcriptional repression of a subset of genes regulated by Mediator. It may inhibit the association of the Mediator complex with RNA polymerase II to form the holoenzyme complex.</text>
</comment>
<feature type="compositionally biased region" description="Acidic residues" evidence="11">
    <location>
        <begin position="499"/>
        <end position="511"/>
    </location>
</feature>
<feature type="compositionally biased region" description="Acidic residues" evidence="11">
    <location>
        <begin position="1447"/>
        <end position="1456"/>
    </location>
</feature>
<evidence type="ECO:0000313" key="14">
    <source>
        <dbReference type="Proteomes" id="UP001176521"/>
    </source>
</evidence>
<organism evidence="13 14">
    <name type="scientific">Tilletia horrida</name>
    <dbReference type="NCBI Taxonomy" id="155126"/>
    <lineage>
        <taxon>Eukaryota</taxon>
        <taxon>Fungi</taxon>
        <taxon>Dikarya</taxon>
        <taxon>Basidiomycota</taxon>
        <taxon>Ustilaginomycotina</taxon>
        <taxon>Exobasidiomycetes</taxon>
        <taxon>Tilletiales</taxon>
        <taxon>Tilletiaceae</taxon>
        <taxon>Tilletia</taxon>
    </lineage>
</organism>
<dbReference type="GO" id="GO:0016592">
    <property type="term" value="C:mediator complex"/>
    <property type="evidence" value="ECO:0007669"/>
    <property type="project" value="InterPro"/>
</dbReference>
<evidence type="ECO:0000256" key="3">
    <source>
        <dbReference type="ARBA" id="ARBA00019618"/>
    </source>
</evidence>
<evidence type="ECO:0000256" key="2">
    <source>
        <dbReference type="ARBA" id="ARBA00009354"/>
    </source>
</evidence>
<accession>A0AAN6G9U6</accession>
<keyword evidence="8 10" id="KW-0539">Nucleus</keyword>
<evidence type="ECO:0000256" key="11">
    <source>
        <dbReference type="SAM" id="MobiDB-lite"/>
    </source>
</evidence>
<feature type="compositionally biased region" description="Polar residues" evidence="11">
    <location>
        <begin position="290"/>
        <end position="304"/>
    </location>
</feature>
<feature type="compositionally biased region" description="Basic and acidic residues" evidence="11">
    <location>
        <begin position="330"/>
        <end position="343"/>
    </location>
</feature>
<keyword evidence="6 10" id="KW-0010">Activator</keyword>
<evidence type="ECO:0000256" key="5">
    <source>
        <dbReference type="ARBA" id="ARBA00023015"/>
    </source>
</evidence>
<protein>
    <recommendedName>
        <fullName evidence="3 10">Mediator of RNA polymerase II transcription subunit 13</fullName>
    </recommendedName>
    <alternativeName>
        <fullName evidence="9 10">Mediator complex subunit 13</fullName>
    </alternativeName>
</protein>
<feature type="compositionally biased region" description="Polar residues" evidence="11">
    <location>
        <begin position="488"/>
        <end position="498"/>
    </location>
</feature>
<gene>
    <name evidence="13" type="ORF">OC842_005721</name>
</gene>
<feature type="compositionally biased region" description="Polar residues" evidence="11">
    <location>
        <begin position="1091"/>
        <end position="1103"/>
    </location>
</feature>
<feature type="compositionally biased region" description="Low complexity" evidence="11">
    <location>
        <begin position="2048"/>
        <end position="2060"/>
    </location>
</feature>
<evidence type="ECO:0000256" key="10">
    <source>
        <dbReference type="RuleBase" id="RU364134"/>
    </source>
</evidence>
<name>A0AAN6G9U6_9BASI</name>
<feature type="region of interest" description="Disordered" evidence="11">
    <location>
        <begin position="249"/>
        <end position="304"/>
    </location>
</feature>
<feature type="region of interest" description="Disordered" evidence="11">
    <location>
        <begin position="2048"/>
        <end position="2067"/>
    </location>
</feature>
<dbReference type="InterPro" id="IPR009401">
    <property type="entry name" value="Med13_C"/>
</dbReference>
<feature type="compositionally biased region" description="Acidic residues" evidence="11">
    <location>
        <begin position="750"/>
        <end position="760"/>
    </location>
</feature>
<evidence type="ECO:0000256" key="8">
    <source>
        <dbReference type="ARBA" id="ARBA00023242"/>
    </source>
</evidence>
<dbReference type="InterPro" id="IPR051139">
    <property type="entry name" value="Mediator_complx_sub13"/>
</dbReference>
<evidence type="ECO:0000256" key="6">
    <source>
        <dbReference type="ARBA" id="ARBA00023159"/>
    </source>
</evidence>
<dbReference type="EMBL" id="JAPDMQ010000433">
    <property type="protein sequence ID" value="KAK0524795.1"/>
    <property type="molecule type" value="Genomic_DNA"/>
</dbReference>
<evidence type="ECO:0000259" key="12">
    <source>
        <dbReference type="Pfam" id="PF06333"/>
    </source>
</evidence>
<comment type="subunit">
    <text evidence="10">Component of the SRB8-11 complex, which itself associates with the Mediator complex.</text>
</comment>
<feature type="compositionally biased region" description="Polar residues" evidence="11">
    <location>
        <begin position="104"/>
        <end position="119"/>
    </location>
</feature>
<feature type="region of interest" description="Disordered" evidence="11">
    <location>
        <begin position="1351"/>
        <end position="1373"/>
    </location>
</feature>
<keyword evidence="7 10" id="KW-0804">Transcription</keyword>
<reference evidence="13" key="1">
    <citation type="journal article" date="2023" name="PhytoFront">
        <title>Draft Genome Resources of Seven Strains of Tilletia horrida, Causal Agent of Kernel Smut of Rice.</title>
        <authorList>
            <person name="Khanal S."/>
            <person name="Antony Babu S."/>
            <person name="Zhou X.G."/>
        </authorList>
    </citation>
    <scope>NUCLEOTIDE SEQUENCE</scope>
    <source>
        <strain evidence="13">TX3</strain>
    </source>
</reference>
<evidence type="ECO:0000256" key="9">
    <source>
        <dbReference type="ARBA" id="ARBA00032008"/>
    </source>
</evidence>
<proteinExistence type="inferred from homology"/>
<feature type="region of interest" description="Disordered" evidence="11">
    <location>
        <begin position="325"/>
        <end position="356"/>
    </location>
</feature>
<feature type="region of interest" description="Disordered" evidence="11">
    <location>
        <begin position="1080"/>
        <end position="1106"/>
    </location>
</feature>
<sequence length="2316" mass="247263">MPPATPVLSIQPGFSGTASTSGAASHGPSTGASSGAAAAAAVSLPPPGDQQQRGRRSTQARLPHALSHTSHTITNTARLSWSPSPRRESSPNPSHSGFPGVSPAASQTLHTPAASTSTPKAGHGFSPQTASHGAQSIHAIGFSWKRFELRPVADTDSTVPSTSEHASTAARASCARKASTLRSLLMRCSHLEAQRRPFTALEDSEGDRDTVEPAGVERQALTAGELLRNRLLYAFETREELHAFASGNAQAPGEGEAQHLTPAAAPKANRKRKRDLSTGREPHPAATAPPSGTKSSGESPSVANNLTRPLTAVWIFEALPISQLRSSQTKPKDIKGKGKAREVDEPDFQNPLGSMPGDELILAVQKDIAEHLSTSFVLQSSGTLNPASHSLYPAMRMDLLANPALLQPSRKNRRTHDMLVRALRERLVVDFIHAHGWDGGPIPTQGTSSDSTDQHERVENGDQLPAAPDTDQNLVEKTIEALGGTLSRPRSGTVQSSSEEGEIPELEEGEHIEDGEIQEDHDAAAQQEEEEMGEDSPPELSRTRMAVKLPAKHHGLPGTPTFPVRFGSFVLMVPSPEVRSRKRRLGWSGSSETSILCVRIQANVNPEALTLSANPLRLWLTQLSDDVPCETIESLDATGATYSESQASIHSQRRLRVRAGDRIHLAPFGLVDEWRERRWTRCCMPAPQNVFADHDSPIEEQMLADSGDQQFDFVGVLSTSLNALISGPEPSIPHSVGAGAEVKRSLVQDSSEESESDDSQGSEHKASDGAQSGSGWWIPEPLRQRLREDGIDLRMLGKEPKWAVVRPAHSAACAPSPLQDSPGGPTIKEVAEVTLTTTVAEPDATIADQGQATTDMNTPNGSHPTSLPQDGRLEVAAHFGKGAFLWPLSLCFLLPPSFSAASSKEDEDGVGSESRLLPFTHPRGAPIYLPNKALTYANIGDVLGQAVQVAKDQQDENGTNQIVTAPKPSLLASVSWKSSAQTSKQGRMGHDEAENLAAVQNGQENQDLEQELRYGLPTHKLFARHRPVSQFLSDANPQPSTDPIPATTTSIPPAATTADDMWGAVLGVSDAVAVKPVDANPVSTAHRPSDNRASQQQVESNTGRARDLDGFDAMDLVTEDDFSFFDNVANFDFGDLGGSGDLGGEVLSLPGSAPPLLDSVNFAPEATMTMGHLVGNELATASDHQTLMMTDTVHQPVQTLAPTIGPISTDTGPSQTTTDYPSLPGFTPSSLSASSPAFGLNGHATGKTPRTPYSPLDEITDHSISVHAGNGYPSLKHHLASISRPSISGMEMEQYGHPASTNAVTAAISGAVSGPGQDLDKVKYEDPEYLHNKYDSGKFAIPTAEPQVKATGEPAAKNGASAQTAALPRTPTRQRFRFITRRGLAKGPAHGTPSKQRVSEDILLAGARPGSLTLARSHLRNSGRADEEYSEVGTMETYSDSDSSSDSADDSDGEDEIDLGSQQAKAILGQLLSGAVSAFEAFFTGNSETPGQQELPRPAVVGAPKSSAFEPDAKMDELWRRTVLECISMNPPLRAQALAEQSDSLTLPSVSAQETASILERFSAALVGPDQDLSNLLLRNLVEPQTLPDSHVELPPGLPPLGGAPVDSGSSVDVLEPPYIMTGCQGYVTRLAPTALKFWDKLGLSAVGGPKHVAPFILQLDASEFLLSSAVKWLERINSVFQTYGLGTHTPNSHSILRLSDGRAIDIAEVLGAMAIDDMQQERWEDTMRSILDTVKSYAKDASHVIIYIVGTPAWPVRWQGLTRMREDLSAMARQRFGAQGWQLQLRGVPQMMIFESGASPLGAGHRLAFDLKRFAFAIYDSLQRAVPNAKGKTSAVDSHGSADGLDLVHYPAFTLAPLFQRHMMDIALRWPLTSRDVIDRGLLLHVGYELRAARDCVVVNIMDQRGQSFFTDAWKTKDNLVEDLVMIWLKAVQFARRSSVVWRIVLCKTSSMSMDEVLAWSSLDRCGMLRGPGILDVTLGCVDTDSPLSFLPTADAPSGLSTAPSAPGAVMLDSSRFAFALYPSHRVLVPAPVYRSRYNTAASYLNSSSATSSSTSSSSPRSQLHDNSNTILALASSATIRVPLRTDYSTPSPGTFSTHVFSVPAQRSSPHTLWFHILQVYAQDIPTPHPTDAVRFSRDMHSGHAHYAAKFGAGGSGAASASAVPAELDPFLSAQAALHGRSSIKAHSHFTSRLRHGSPLSSDTPQSTSGLADYPTVSSTGGGMYAGSPSLTTSGAAHAASASAAAAAAARMALNTRLRDITQSMHELQLLSTERYSLAEPACFLPAHLGLLAVSAPGLASYTPMVPPSHSDVEE</sequence>
<comment type="subcellular location">
    <subcellularLocation>
        <location evidence="1 10">Nucleus</location>
    </subcellularLocation>
</comment>
<keyword evidence="5 10" id="KW-0805">Transcription regulation</keyword>
<comment type="caution">
    <text evidence="13">The sequence shown here is derived from an EMBL/GenBank/DDBJ whole genome shotgun (WGS) entry which is preliminary data.</text>
</comment>
<dbReference type="Proteomes" id="UP001176521">
    <property type="component" value="Unassembled WGS sequence"/>
</dbReference>
<feature type="compositionally biased region" description="Low complexity" evidence="11">
    <location>
        <begin position="78"/>
        <end position="96"/>
    </location>
</feature>